<dbReference type="STRING" id="154981.AKJ29_07650"/>
<dbReference type="EMBL" id="LKBA01000019">
    <property type="protein sequence ID" value="KPN62589.1"/>
    <property type="molecule type" value="Genomic_DNA"/>
</dbReference>
<evidence type="ECO:0008006" key="3">
    <source>
        <dbReference type="Google" id="ProtNLM"/>
    </source>
</evidence>
<sequence>MPPPPQGAVTVEQFDTASNEDRQEAVAAAPVSNARLGSTIATLGDVAQPGFWLETPLVKSVQEGRVTSKQTGRTVKVELRPIPGPAGSGSRLSLSALRLLDLPLAGLHEVEVSDL</sequence>
<name>A0A0P7J4G6_9RHOB</name>
<evidence type="ECO:0000313" key="1">
    <source>
        <dbReference type="EMBL" id="KPN62589.1"/>
    </source>
</evidence>
<keyword evidence="2" id="KW-1185">Reference proteome</keyword>
<organism evidence="1 2">
    <name type="scientific">Aliiroseovarius crassostreae</name>
    <dbReference type="NCBI Taxonomy" id="154981"/>
    <lineage>
        <taxon>Bacteria</taxon>
        <taxon>Pseudomonadati</taxon>
        <taxon>Pseudomonadota</taxon>
        <taxon>Alphaproteobacteria</taxon>
        <taxon>Rhodobacterales</taxon>
        <taxon>Paracoccaceae</taxon>
        <taxon>Aliiroseovarius</taxon>
    </lineage>
</organism>
<accession>A0A0P7J4G6</accession>
<reference evidence="1 2" key="1">
    <citation type="submission" date="2015-09" db="EMBL/GenBank/DDBJ databases">
        <title>Draft genome sequence of Aliiroseovarius crassostreae CV919-312TSm, the causative agent of Roseovarius Oyster Disease (formerly Juvenile Oyster Disease).</title>
        <authorList>
            <person name="Kessner L."/>
            <person name="Spinard E."/>
            <person name="Nelson D."/>
        </authorList>
    </citation>
    <scope>NUCLEOTIDE SEQUENCE [LARGE SCALE GENOMIC DNA]</scope>
    <source>
        <strain evidence="1 2">CV919-312</strain>
    </source>
</reference>
<gene>
    <name evidence="1" type="ORF">AKJ29_07650</name>
</gene>
<dbReference type="Proteomes" id="UP000050471">
    <property type="component" value="Unassembled WGS sequence"/>
</dbReference>
<dbReference type="OrthoDB" id="7871639at2"/>
<dbReference type="AlphaFoldDB" id="A0A0P7J4G6"/>
<evidence type="ECO:0000313" key="2">
    <source>
        <dbReference type="Proteomes" id="UP000050471"/>
    </source>
</evidence>
<protein>
    <recommendedName>
        <fullName evidence="3">D-galactarate dehydratase</fullName>
    </recommendedName>
</protein>
<proteinExistence type="predicted"/>
<comment type="caution">
    <text evidence="1">The sequence shown here is derived from an EMBL/GenBank/DDBJ whole genome shotgun (WGS) entry which is preliminary data.</text>
</comment>